<feature type="region of interest" description="Disordered" evidence="5">
    <location>
        <begin position="91"/>
        <end position="111"/>
    </location>
</feature>
<feature type="compositionally biased region" description="Polar residues" evidence="5">
    <location>
        <begin position="98"/>
        <end position="109"/>
    </location>
</feature>
<dbReference type="EMBL" id="OU895880">
    <property type="protein sequence ID" value="CAG9812088.1"/>
    <property type="molecule type" value="Genomic_DNA"/>
</dbReference>
<proteinExistence type="inferred from homology"/>
<gene>
    <name evidence="7" type="ORF">CHIRRI_LOCUS14894</name>
</gene>
<sequence>MTITTATKYYTLKEVREQGNGKNGNPVWIIYKYAVYDCTNYIDKHPGDPSLILDFAGRDCTRDFDDACHSRDAMKELKTLKIGEIVEEDRKPEHKKVTSTQSITSMVSTESEKKRKRRFLLCR</sequence>
<feature type="domain" description="Cytochrome b5 heme-binding" evidence="6">
    <location>
        <begin position="7"/>
        <end position="86"/>
    </location>
</feature>
<dbReference type="InterPro" id="IPR036400">
    <property type="entry name" value="Cyt_B5-like_heme/steroid_sf"/>
</dbReference>
<evidence type="ECO:0000313" key="8">
    <source>
        <dbReference type="Proteomes" id="UP001153620"/>
    </source>
</evidence>
<dbReference type="Proteomes" id="UP001153620">
    <property type="component" value="Chromosome 4"/>
</dbReference>
<evidence type="ECO:0000313" key="7">
    <source>
        <dbReference type="EMBL" id="CAG9812088.1"/>
    </source>
</evidence>
<keyword evidence="1" id="KW-0349">Heme</keyword>
<keyword evidence="2" id="KW-0479">Metal-binding</keyword>
<dbReference type="SMART" id="SM01117">
    <property type="entry name" value="Cyt-b5"/>
    <property type="match status" value="1"/>
</dbReference>
<dbReference type="GO" id="GO:0020037">
    <property type="term" value="F:heme binding"/>
    <property type="evidence" value="ECO:0007669"/>
    <property type="project" value="TreeGrafter"/>
</dbReference>
<dbReference type="GO" id="GO:0046872">
    <property type="term" value="F:metal ion binding"/>
    <property type="evidence" value="ECO:0007669"/>
    <property type="project" value="UniProtKB-KW"/>
</dbReference>
<organism evidence="7 8">
    <name type="scientific">Chironomus riparius</name>
    <dbReference type="NCBI Taxonomy" id="315576"/>
    <lineage>
        <taxon>Eukaryota</taxon>
        <taxon>Metazoa</taxon>
        <taxon>Ecdysozoa</taxon>
        <taxon>Arthropoda</taxon>
        <taxon>Hexapoda</taxon>
        <taxon>Insecta</taxon>
        <taxon>Pterygota</taxon>
        <taxon>Neoptera</taxon>
        <taxon>Endopterygota</taxon>
        <taxon>Diptera</taxon>
        <taxon>Nematocera</taxon>
        <taxon>Chironomoidea</taxon>
        <taxon>Chironomidae</taxon>
        <taxon>Chironominae</taxon>
        <taxon>Chironomus</taxon>
    </lineage>
</organism>
<dbReference type="AlphaFoldDB" id="A0A9N9X1G7"/>
<dbReference type="Gene3D" id="3.10.120.10">
    <property type="entry name" value="Cytochrome b5-like heme/steroid binding domain"/>
    <property type="match status" value="1"/>
</dbReference>
<evidence type="ECO:0000256" key="1">
    <source>
        <dbReference type="ARBA" id="ARBA00022617"/>
    </source>
</evidence>
<reference evidence="7" key="2">
    <citation type="submission" date="2022-10" db="EMBL/GenBank/DDBJ databases">
        <authorList>
            <consortium name="ENA_rothamsted_submissions"/>
            <consortium name="culmorum"/>
            <person name="King R."/>
        </authorList>
    </citation>
    <scope>NUCLEOTIDE SEQUENCE</scope>
</reference>
<dbReference type="InterPro" id="IPR001199">
    <property type="entry name" value="Cyt_B5-like_heme/steroid-bd"/>
</dbReference>
<evidence type="ECO:0000256" key="4">
    <source>
        <dbReference type="ARBA" id="ARBA00038168"/>
    </source>
</evidence>
<protein>
    <recommendedName>
        <fullName evidence="6">Cytochrome b5 heme-binding domain-containing protein</fullName>
    </recommendedName>
</protein>
<comment type="similarity">
    <text evidence="4">Belongs to the cytochrome b5 family.</text>
</comment>
<evidence type="ECO:0000256" key="5">
    <source>
        <dbReference type="SAM" id="MobiDB-lite"/>
    </source>
</evidence>
<dbReference type="OrthoDB" id="260091at2759"/>
<dbReference type="PROSITE" id="PS50255">
    <property type="entry name" value="CYTOCHROME_B5_2"/>
    <property type="match status" value="1"/>
</dbReference>
<reference evidence="7" key="1">
    <citation type="submission" date="2022-01" db="EMBL/GenBank/DDBJ databases">
        <authorList>
            <person name="King R."/>
        </authorList>
    </citation>
    <scope>NUCLEOTIDE SEQUENCE</scope>
</reference>
<dbReference type="PANTHER" id="PTHR19359">
    <property type="entry name" value="CYTOCHROME B5"/>
    <property type="match status" value="1"/>
</dbReference>
<dbReference type="Pfam" id="PF00173">
    <property type="entry name" value="Cyt-b5"/>
    <property type="match status" value="1"/>
</dbReference>
<dbReference type="GO" id="GO:0016020">
    <property type="term" value="C:membrane"/>
    <property type="evidence" value="ECO:0007669"/>
    <property type="project" value="TreeGrafter"/>
</dbReference>
<accession>A0A9N9X1G7</accession>
<name>A0A9N9X1G7_9DIPT</name>
<keyword evidence="3" id="KW-0408">Iron</keyword>
<dbReference type="SUPFAM" id="SSF55856">
    <property type="entry name" value="Cytochrome b5-like heme/steroid binding domain"/>
    <property type="match status" value="1"/>
</dbReference>
<evidence type="ECO:0000256" key="3">
    <source>
        <dbReference type="ARBA" id="ARBA00023004"/>
    </source>
</evidence>
<dbReference type="InterPro" id="IPR050668">
    <property type="entry name" value="Cytochrome_b5"/>
</dbReference>
<evidence type="ECO:0000256" key="2">
    <source>
        <dbReference type="ARBA" id="ARBA00022723"/>
    </source>
</evidence>
<evidence type="ECO:0000259" key="6">
    <source>
        <dbReference type="PROSITE" id="PS50255"/>
    </source>
</evidence>
<keyword evidence="8" id="KW-1185">Reference proteome</keyword>
<dbReference type="PRINTS" id="PR00363">
    <property type="entry name" value="CYTOCHROMEB5"/>
</dbReference>